<name>A0A369BHR4_9FIRM</name>
<sequence length="183" mass="20569">MKHELARLEIFLTRLAFLLCGKSVYQAFADCLPLNGNERVLDFGCGMGTVAYYAAKKLTHGHLTCLDISERWLNACRKTLRSYGNITFLQSESLALSKDSFDVAYCHFVLHDISEDELERVIPALAKSLKSDGVLVFREPLNQAEKLSVIKRQIEQNGLSLKDSRVTDIPLIGNALESIYTKQ</sequence>
<protein>
    <submittedName>
        <fullName evidence="4">Methyltransferase family protein</fullName>
    </submittedName>
</protein>
<comment type="caution">
    <text evidence="4">The sequence shown here is derived from an EMBL/GenBank/DDBJ whole genome shotgun (WGS) entry which is preliminary data.</text>
</comment>
<dbReference type="Proteomes" id="UP000253034">
    <property type="component" value="Unassembled WGS sequence"/>
</dbReference>
<dbReference type="GO" id="GO:0008168">
    <property type="term" value="F:methyltransferase activity"/>
    <property type="evidence" value="ECO:0007669"/>
    <property type="project" value="UniProtKB-KW"/>
</dbReference>
<keyword evidence="1 4" id="KW-0489">Methyltransferase</keyword>
<dbReference type="CDD" id="cd02440">
    <property type="entry name" value="AdoMet_MTases"/>
    <property type="match status" value="1"/>
</dbReference>
<dbReference type="Pfam" id="PF13649">
    <property type="entry name" value="Methyltransf_25"/>
    <property type="match status" value="1"/>
</dbReference>
<dbReference type="PANTHER" id="PTHR43861">
    <property type="entry name" value="TRANS-ACONITATE 2-METHYLTRANSFERASE-RELATED"/>
    <property type="match status" value="1"/>
</dbReference>
<dbReference type="InterPro" id="IPR029063">
    <property type="entry name" value="SAM-dependent_MTases_sf"/>
</dbReference>
<keyword evidence="5" id="KW-1185">Reference proteome</keyword>
<gene>
    <name evidence="4" type="ORF">DFR58_101309</name>
</gene>
<evidence type="ECO:0000313" key="5">
    <source>
        <dbReference type="Proteomes" id="UP000253034"/>
    </source>
</evidence>
<dbReference type="InterPro" id="IPR041698">
    <property type="entry name" value="Methyltransf_25"/>
</dbReference>
<evidence type="ECO:0000259" key="3">
    <source>
        <dbReference type="Pfam" id="PF13649"/>
    </source>
</evidence>
<keyword evidence="2 4" id="KW-0808">Transferase</keyword>
<dbReference type="RefSeq" id="WP_114296034.1">
    <property type="nucleotide sequence ID" value="NZ_QPJT01000001.1"/>
</dbReference>
<feature type="domain" description="Methyltransferase" evidence="3">
    <location>
        <begin position="40"/>
        <end position="133"/>
    </location>
</feature>
<organism evidence="4 5">
    <name type="scientific">Anaerobacterium chartisolvens</name>
    <dbReference type="NCBI Taxonomy" id="1297424"/>
    <lineage>
        <taxon>Bacteria</taxon>
        <taxon>Bacillati</taxon>
        <taxon>Bacillota</taxon>
        <taxon>Clostridia</taxon>
        <taxon>Eubacteriales</taxon>
        <taxon>Oscillospiraceae</taxon>
        <taxon>Anaerobacterium</taxon>
    </lineage>
</organism>
<reference evidence="4 5" key="1">
    <citation type="submission" date="2018-07" db="EMBL/GenBank/DDBJ databases">
        <title>Genomic Encyclopedia of Type Strains, Phase IV (KMG-IV): sequencing the most valuable type-strain genomes for metagenomic binning, comparative biology and taxonomic classification.</title>
        <authorList>
            <person name="Goeker M."/>
        </authorList>
    </citation>
    <scope>NUCLEOTIDE SEQUENCE [LARGE SCALE GENOMIC DNA]</scope>
    <source>
        <strain evidence="4 5">DSM 27016</strain>
    </source>
</reference>
<dbReference type="EMBL" id="QPJT01000001">
    <property type="protein sequence ID" value="RCX21099.1"/>
    <property type="molecule type" value="Genomic_DNA"/>
</dbReference>
<dbReference type="SUPFAM" id="SSF53335">
    <property type="entry name" value="S-adenosyl-L-methionine-dependent methyltransferases"/>
    <property type="match status" value="1"/>
</dbReference>
<dbReference type="OrthoDB" id="9784101at2"/>
<dbReference type="AlphaFoldDB" id="A0A369BHR4"/>
<dbReference type="GO" id="GO:0032259">
    <property type="term" value="P:methylation"/>
    <property type="evidence" value="ECO:0007669"/>
    <property type="project" value="UniProtKB-KW"/>
</dbReference>
<evidence type="ECO:0000313" key="4">
    <source>
        <dbReference type="EMBL" id="RCX21099.1"/>
    </source>
</evidence>
<dbReference type="Gene3D" id="3.40.50.150">
    <property type="entry name" value="Vaccinia Virus protein VP39"/>
    <property type="match status" value="1"/>
</dbReference>
<evidence type="ECO:0000256" key="2">
    <source>
        <dbReference type="ARBA" id="ARBA00022679"/>
    </source>
</evidence>
<dbReference type="PANTHER" id="PTHR43861:SF1">
    <property type="entry name" value="TRANS-ACONITATE 2-METHYLTRANSFERASE"/>
    <property type="match status" value="1"/>
</dbReference>
<evidence type="ECO:0000256" key="1">
    <source>
        <dbReference type="ARBA" id="ARBA00022603"/>
    </source>
</evidence>
<accession>A0A369BHR4</accession>
<proteinExistence type="predicted"/>